<reference evidence="4" key="2">
    <citation type="submission" date="2018-05" db="EMBL/GenBank/DDBJ databases">
        <title>Genome Sequencing of selected type strains of the family Eggerthellaceae.</title>
        <authorList>
            <person name="Danylec N."/>
            <person name="Stoll D.A."/>
            <person name="Doetsch A."/>
            <person name="Huch M."/>
        </authorList>
    </citation>
    <scope>NUCLEOTIDE SEQUENCE [LARGE SCALE GENOMIC DNA]</scope>
    <source>
        <strain evidence="4">DSM 16107</strain>
    </source>
</reference>
<gene>
    <name evidence="1" type="ORF">C1876_08610</name>
    <name evidence="2" type="ORF">DMP09_02635</name>
</gene>
<dbReference type="EMBL" id="QICC01000005">
    <property type="protein sequence ID" value="RNM42984.1"/>
    <property type="molecule type" value="Genomic_DNA"/>
</dbReference>
<evidence type="ECO:0000313" key="4">
    <source>
        <dbReference type="Proteomes" id="UP000270112"/>
    </source>
</evidence>
<dbReference type="OrthoDB" id="3173222at2"/>
<dbReference type="RefSeq" id="WP_114546316.1">
    <property type="nucleotide sequence ID" value="NZ_PPTT01000013.1"/>
</dbReference>
<organism evidence="2 4">
    <name type="scientific">Eggerthella sinensis</name>
    <dbReference type="NCBI Taxonomy" id="242230"/>
    <lineage>
        <taxon>Bacteria</taxon>
        <taxon>Bacillati</taxon>
        <taxon>Actinomycetota</taxon>
        <taxon>Coriobacteriia</taxon>
        <taxon>Eggerthellales</taxon>
        <taxon>Eggerthellaceae</taxon>
        <taxon>Eggerthella</taxon>
    </lineage>
</organism>
<reference evidence="2" key="3">
    <citation type="journal article" date="2019" name="Microbiol. Resour. Announc.">
        <title>Draft Genome Sequences of Type Strains of Gordonibacter faecihominis, Paraeggerthella hongkongensis, Parvibacter caecicola,Slackia equolifaciens, Slackia faecicanis, and Slackia isoflavoniconvertens.</title>
        <authorList>
            <person name="Danylec N."/>
            <person name="Stoll D.A."/>
            <person name="Dotsch A."/>
            <person name="Huch M."/>
        </authorList>
    </citation>
    <scope>NUCLEOTIDE SEQUENCE</scope>
    <source>
        <strain evidence="2">DSM 16107</strain>
    </source>
</reference>
<evidence type="ECO:0008006" key="5">
    <source>
        <dbReference type="Google" id="ProtNLM"/>
    </source>
</evidence>
<dbReference type="AlphaFoldDB" id="A0A3N0J1A9"/>
<sequence length="210" mass="23456">MNPNILLEQAPSSVLVDGACVPLNPSHRTGIQVMRLSDDPTVTDEDKARAMLFLYFGTLSTQTGKLQLPHEVTAHPEAAIEAALGFFNLSEPRPPAPSGGRGAAGARVFDWDWDAGRVLADFEREYGIDLADRTLNLHWWRFWSLFRNLGESSQTMQAISIRGAVPDEKKMGREAVDNLMKRKTALMLPARTEEEALQLTHLRYRWALGV</sequence>
<reference evidence="1 3" key="1">
    <citation type="journal article" date="2018" name="Elife">
        <title>Discovery and characterization of a prevalent human gut bacterial enzyme sufficient for the inactivation of a family of plant toxins.</title>
        <authorList>
            <person name="Koppel N."/>
            <person name="Bisanz J.E."/>
            <person name="Pandelia M.E."/>
            <person name="Turnbaugh P.J."/>
            <person name="Balskus E.P."/>
        </authorList>
    </citation>
    <scope>NUCLEOTIDE SEQUENCE [LARGE SCALE GENOMIC DNA]</scope>
    <source>
        <strain evidence="1 3">DSM 16107</strain>
    </source>
</reference>
<evidence type="ECO:0000313" key="2">
    <source>
        <dbReference type="EMBL" id="RNM42984.1"/>
    </source>
</evidence>
<name>A0A3N0J1A9_9ACTN</name>
<dbReference type="InterPro" id="IPR009660">
    <property type="entry name" value="Phage_A500_Gp15"/>
</dbReference>
<evidence type="ECO:0000313" key="1">
    <source>
        <dbReference type="EMBL" id="RDB68740.1"/>
    </source>
</evidence>
<dbReference type="Proteomes" id="UP000253817">
    <property type="component" value="Unassembled WGS sequence"/>
</dbReference>
<dbReference type="Pfam" id="PF06854">
    <property type="entry name" value="Phage_Gp15"/>
    <property type="match status" value="1"/>
</dbReference>
<proteinExistence type="predicted"/>
<protein>
    <recommendedName>
        <fullName evidence="5">Bacteriophage Gp15 protein</fullName>
    </recommendedName>
</protein>
<comment type="caution">
    <text evidence="2">The sequence shown here is derived from an EMBL/GenBank/DDBJ whole genome shotgun (WGS) entry which is preliminary data.</text>
</comment>
<accession>A0A3N0J1A9</accession>
<dbReference type="EMBL" id="PPTT01000013">
    <property type="protein sequence ID" value="RDB68740.1"/>
    <property type="molecule type" value="Genomic_DNA"/>
</dbReference>
<keyword evidence="3" id="KW-1185">Reference proteome</keyword>
<evidence type="ECO:0000313" key="3">
    <source>
        <dbReference type="Proteomes" id="UP000253817"/>
    </source>
</evidence>
<dbReference type="Proteomes" id="UP000270112">
    <property type="component" value="Unassembled WGS sequence"/>
</dbReference>